<reference evidence="2" key="2">
    <citation type="submission" date="2025-09" db="UniProtKB">
        <authorList>
            <consortium name="Ensembl"/>
        </authorList>
    </citation>
    <scope>IDENTIFICATION</scope>
</reference>
<sequence length="188" mass="20654">MLAASYWSLLAPAISMAEESGKYGQFAFVPVAVGFALGAAFVFFADLAMPLRCTDPPVSLTLHPSLTRDQDPEILELLHLRQRLTTHLEKASHFFRSKTIASDLEELILIPAASHSAANSPSACCRSWLNEAIRATSSANSRDEILWFPNQTLPSPWLCLEIQSINIMNRTGDKAVFTLPAVSQTHSK</sequence>
<reference evidence="2" key="1">
    <citation type="submission" date="2025-08" db="UniProtKB">
        <authorList>
            <consortium name="Ensembl"/>
        </authorList>
    </citation>
    <scope>IDENTIFICATION</scope>
</reference>
<keyword evidence="1" id="KW-0472">Membrane</keyword>
<keyword evidence="1" id="KW-0812">Transmembrane</keyword>
<protein>
    <submittedName>
        <fullName evidence="2">Uncharacterized protein</fullName>
    </submittedName>
</protein>
<evidence type="ECO:0000313" key="2">
    <source>
        <dbReference type="Ensembl" id="ENSPMGP00000024302.1"/>
    </source>
</evidence>
<proteinExistence type="predicted"/>
<keyword evidence="1" id="KW-1133">Transmembrane helix</keyword>
<name>A0A3B4B3W6_9GOBI</name>
<dbReference type="Ensembl" id="ENSPMGT00000025893.1">
    <property type="protein sequence ID" value="ENSPMGP00000024302.1"/>
    <property type="gene ID" value="ENSPMGG00000019656.1"/>
</dbReference>
<organism evidence="2 3">
    <name type="scientific">Periophthalmus magnuspinnatus</name>
    <dbReference type="NCBI Taxonomy" id="409849"/>
    <lineage>
        <taxon>Eukaryota</taxon>
        <taxon>Metazoa</taxon>
        <taxon>Chordata</taxon>
        <taxon>Craniata</taxon>
        <taxon>Vertebrata</taxon>
        <taxon>Euteleostomi</taxon>
        <taxon>Actinopterygii</taxon>
        <taxon>Neopterygii</taxon>
        <taxon>Teleostei</taxon>
        <taxon>Neoteleostei</taxon>
        <taxon>Acanthomorphata</taxon>
        <taxon>Gobiaria</taxon>
        <taxon>Gobiiformes</taxon>
        <taxon>Gobioidei</taxon>
        <taxon>Gobiidae</taxon>
        <taxon>Oxudercinae</taxon>
        <taxon>Periophthalmus</taxon>
    </lineage>
</organism>
<dbReference type="Proteomes" id="UP000261520">
    <property type="component" value="Unplaced"/>
</dbReference>
<keyword evidence="3" id="KW-1185">Reference proteome</keyword>
<dbReference type="STRING" id="409849.ENSPMGP00000024302"/>
<evidence type="ECO:0000256" key="1">
    <source>
        <dbReference type="SAM" id="Phobius"/>
    </source>
</evidence>
<feature type="transmembrane region" description="Helical" evidence="1">
    <location>
        <begin position="27"/>
        <end position="45"/>
    </location>
</feature>
<dbReference type="AlphaFoldDB" id="A0A3B4B3W6"/>
<accession>A0A3B4B3W6</accession>
<evidence type="ECO:0000313" key="3">
    <source>
        <dbReference type="Proteomes" id="UP000261520"/>
    </source>
</evidence>